<name>A0A2W4RHV3_9GAMM</name>
<dbReference type="GO" id="GO:0004803">
    <property type="term" value="F:transposase activity"/>
    <property type="evidence" value="ECO:0007669"/>
    <property type="project" value="InterPro"/>
</dbReference>
<reference evidence="2 3" key="1">
    <citation type="journal article" date="2018" name="Aquat. Microb. Ecol.">
        <title>Gammaproteobacterial methanotrophs dominate.</title>
        <authorList>
            <person name="Rissanen A.J."/>
            <person name="Saarenheimo J."/>
            <person name="Tiirola M."/>
            <person name="Peura S."/>
            <person name="Aalto S.L."/>
            <person name="Karvinen A."/>
            <person name="Nykanen H."/>
        </authorList>
    </citation>
    <scope>NUCLEOTIDE SEQUENCE [LARGE SCALE GENOMIC DNA]</scope>
    <source>
        <strain evidence="2">AMbin10</strain>
    </source>
</reference>
<dbReference type="EMBL" id="QJPH01000301">
    <property type="protein sequence ID" value="PZN79388.1"/>
    <property type="molecule type" value="Genomic_DNA"/>
</dbReference>
<dbReference type="GO" id="GO:0006313">
    <property type="term" value="P:DNA transposition"/>
    <property type="evidence" value="ECO:0007669"/>
    <property type="project" value="InterPro"/>
</dbReference>
<protein>
    <recommendedName>
        <fullName evidence="1">Transposase IS116/IS110/IS902 C-terminal domain-containing protein</fullName>
    </recommendedName>
</protein>
<sequence length="108" mass="11665">MELGNQRKQAAAFAGLAPKLQESGKWKGKTTLSKTGDPGLRKALYMPILNAWQYNPAIRAFCERLVASGKNGMAVACAAMRKMVHIAFAILKSGKPFDPKFKLAKAAA</sequence>
<accession>A0A2W4RHV3</accession>
<evidence type="ECO:0000259" key="1">
    <source>
        <dbReference type="Pfam" id="PF02371"/>
    </source>
</evidence>
<feature type="domain" description="Transposase IS116/IS110/IS902 C-terminal" evidence="1">
    <location>
        <begin position="6"/>
        <end position="62"/>
    </location>
</feature>
<dbReference type="Proteomes" id="UP000249396">
    <property type="component" value="Unassembled WGS sequence"/>
</dbReference>
<organism evidence="2 3">
    <name type="scientific">Candidatus Methylumidiphilus alinenensis</name>
    <dbReference type="NCBI Taxonomy" id="2202197"/>
    <lineage>
        <taxon>Bacteria</taxon>
        <taxon>Pseudomonadati</taxon>
        <taxon>Pseudomonadota</taxon>
        <taxon>Gammaproteobacteria</taxon>
        <taxon>Methylococcales</taxon>
        <taxon>Candidatus Methylumidiphilus</taxon>
    </lineage>
</organism>
<comment type="caution">
    <text evidence="2">The sequence shown here is derived from an EMBL/GenBank/DDBJ whole genome shotgun (WGS) entry which is preliminary data.</text>
</comment>
<evidence type="ECO:0000313" key="2">
    <source>
        <dbReference type="EMBL" id="PZN79388.1"/>
    </source>
</evidence>
<dbReference type="AlphaFoldDB" id="A0A2W4RHV3"/>
<dbReference type="InterPro" id="IPR047650">
    <property type="entry name" value="Transpos_IS110"/>
</dbReference>
<evidence type="ECO:0000313" key="3">
    <source>
        <dbReference type="Proteomes" id="UP000249396"/>
    </source>
</evidence>
<dbReference type="PANTHER" id="PTHR33055">
    <property type="entry name" value="TRANSPOSASE FOR INSERTION SEQUENCE ELEMENT IS1111A"/>
    <property type="match status" value="1"/>
</dbReference>
<dbReference type="Pfam" id="PF02371">
    <property type="entry name" value="Transposase_20"/>
    <property type="match status" value="1"/>
</dbReference>
<gene>
    <name evidence="2" type="ORF">DM484_11465</name>
</gene>
<proteinExistence type="predicted"/>
<dbReference type="GO" id="GO:0003677">
    <property type="term" value="F:DNA binding"/>
    <property type="evidence" value="ECO:0007669"/>
    <property type="project" value="InterPro"/>
</dbReference>
<dbReference type="InterPro" id="IPR003346">
    <property type="entry name" value="Transposase_20"/>
</dbReference>
<dbReference type="PANTHER" id="PTHR33055:SF3">
    <property type="entry name" value="PUTATIVE TRANSPOSASE FOR IS117-RELATED"/>
    <property type="match status" value="1"/>
</dbReference>